<dbReference type="GO" id="GO:0031624">
    <property type="term" value="F:ubiquitin conjugating enzyme binding"/>
    <property type="evidence" value="ECO:0007669"/>
    <property type="project" value="TreeGrafter"/>
</dbReference>
<dbReference type="Pfam" id="PF03556">
    <property type="entry name" value="Cullin_binding"/>
    <property type="match status" value="1"/>
</dbReference>
<dbReference type="PANTHER" id="PTHR12281">
    <property type="entry name" value="RP42 RELATED"/>
    <property type="match status" value="1"/>
</dbReference>
<dbReference type="InterPro" id="IPR042460">
    <property type="entry name" value="DCN1-like_PONY"/>
</dbReference>
<reference evidence="4" key="1">
    <citation type="journal article" date="2020" name="Nat. Commun.">
        <title>Large-scale genome sequencing of mycorrhizal fungi provides insights into the early evolution of symbiotic traits.</title>
        <authorList>
            <person name="Miyauchi S."/>
            <person name="Kiss E."/>
            <person name="Kuo A."/>
            <person name="Drula E."/>
            <person name="Kohler A."/>
            <person name="Sanchez-Garcia M."/>
            <person name="Morin E."/>
            <person name="Andreopoulos B."/>
            <person name="Barry K.W."/>
            <person name="Bonito G."/>
            <person name="Buee M."/>
            <person name="Carver A."/>
            <person name="Chen C."/>
            <person name="Cichocki N."/>
            <person name="Clum A."/>
            <person name="Culley D."/>
            <person name="Crous P.W."/>
            <person name="Fauchery L."/>
            <person name="Girlanda M."/>
            <person name="Hayes R.D."/>
            <person name="Keri Z."/>
            <person name="LaButti K."/>
            <person name="Lipzen A."/>
            <person name="Lombard V."/>
            <person name="Magnuson J."/>
            <person name="Maillard F."/>
            <person name="Murat C."/>
            <person name="Nolan M."/>
            <person name="Ohm R.A."/>
            <person name="Pangilinan J."/>
            <person name="Pereira M.F."/>
            <person name="Perotto S."/>
            <person name="Peter M."/>
            <person name="Pfister S."/>
            <person name="Riley R."/>
            <person name="Sitrit Y."/>
            <person name="Stielow J.B."/>
            <person name="Szollosi G."/>
            <person name="Zifcakova L."/>
            <person name="Stursova M."/>
            <person name="Spatafora J.W."/>
            <person name="Tedersoo L."/>
            <person name="Vaario L.M."/>
            <person name="Yamada A."/>
            <person name="Yan M."/>
            <person name="Wang P."/>
            <person name="Xu J."/>
            <person name="Bruns T."/>
            <person name="Baldrian P."/>
            <person name="Vilgalys R."/>
            <person name="Dunand C."/>
            <person name="Henrissat B."/>
            <person name="Grigoriev I.V."/>
            <person name="Hibbett D."/>
            <person name="Nagy L.G."/>
            <person name="Martin F.M."/>
        </authorList>
    </citation>
    <scope>NUCLEOTIDE SEQUENCE</scope>
    <source>
        <strain evidence="4">UH-Tt-Lm1</strain>
    </source>
</reference>
<evidence type="ECO:0000256" key="1">
    <source>
        <dbReference type="RuleBase" id="RU410713"/>
    </source>
</evidence>
<feature type="compositionally biased region" description="Polar residues" evidence="2">
    <location>
        <begin position="115"/>
        <end position="126"/>
    </location>
</feature>
<dbReference type="Gene3D" id="1.10.238.200">
    <property type="entry name" value="Cullin, PONY binding domain"/>
    <property type="match status" value="1"/>
</dbReference>
<organism evidence="4 5">
    <name type="scientific">Thelephora terrestris</name>
    <dbReference type="NCBI Taxonomy" id="56493"/>
    <lineage>
        <taxon>Eukaryota</taxon>
        <taxon>Fungi</taxon>
        <taxon>Dikarya</taxon>
        <taxon>Basidiomycota</taxon>
        <taxon>Agaricomycotina</taxon>
        <taxon>Agaricomycetes</taxon>
        <taxon>Thelephorales</taxon>
        <taxon>Thelephoraceae</taxon>
        <taxon>Thelephora</taxon>
    </lineage>
</organism>
<reference evidence="4" key="2">
    <citation type="submission" date="2020-11" db="EMBL/GenBank/DDBJ databases">
        <authorList>
            <consortium name="DOE Joint Genome Institute"/>
            <person name="Kuo A."/>
            <person name="Miyauchi S."/>
            <person name="Kiss E."/>
            <person name="Drula E."/>
            <person name="Kohler A."/>
            <person name="Sanchez-Garcia M."/>
            <person name="Andreopoulos B."/>
            <person name="Barry K.W."/>
            <person name="Bonito G."/>
            <person name="Buee M."/>
            <person name="Carver A."/>
            <person name="Chen C."/>
            <person name="Cichocki N."/>
            <person name="Clum A."/>
            <person name="Culley D."/>
            <person name="Crous P.W."/>
            <person name="Fauchery L."/>
            <person name="Girlanda M."/>
            <person name="Hayes R."/>
            <person name="Keri Z."/>
            <person name="Labutti K."/>
            <person name="Lipzen A."/>
            <person name="Lombard V."/>
            <person name="Magnuson J."/>
            <person name="Maillard F."/>
            <person name="Morin E."/>
            <person name="Murat C."/>
            <person name="Nolan M."/>
            <person name="Ohm R."/>
            <person name="Pangilinan J."/>
            <person name="Pereira M."/>
            <person name="Perotto S."/>
            <person name="Peter M."/>
            <person name="Riley R."/>
            <person name="Sitrit Y."/>
            <person name="Stielow B."/>
            <person name="Szollosi G."/>
            <person name="Zifcakova L."/>
            <person name="Stursova M."/>
            <person name="Spatafora J.W."/>
            <person name="Tedersoo L."/>
            <person name="Vaario L.-M."/>
            <person name="Yamada A."/>
            <person name="Yan M."/>
            <person name="Wang P."/>
            <person name="Xu J."/>
            <person name="Bruns T."/>
            <person name="Baldrian P."/>
            <person name="Vilgalys R."/>
            <person name="Henrissat B."/>
            <person name="Grigoriev I.V."/>
            <person name="Hibbett D."/>
            <person name="Nagy L.G."/>
            <person name="Martin F.M."/>
        </authorList>
    </citation>
    <scope>NUCLEOTIDE SEQUENCE</scope>
    <source>
        <strain evidence="4">UH-Tt-Lm1</strain>
    </source>
</reference>
<dbReference type="OrthoDB" id="27198at2759"/>
<dbReference type="AlphaFoldDB" id="A0A9P6LC86"/>
<feature type="region of interest" description="Disordered" evidence="2">
    <location>
        <begin position="34"/>
        <end position="154"/>
    </location>
</feature>
<dbReference type="PANTHER" id="PTHR12281:SF12">
    <property type="entry name" value="DEFECTIVE IN CULLIN NEDDYLATION PROTEIN"/>
    <property type="match status" value="1"/>
</dbReference>
<dbReference type="EMBL" id="WIUZ02000001">
    <property type="protein sequence ID" value="KAF9792241.1"/>
    <property type="molecule type" value="Genomic_DNA"/>
</dbReference>
<name>A0A9P6LC86_9AGAM</name>
<protein>
    <recommendedName>
        <fullName evidence="1">Defective in cullin neddylation protein</fullName>
    </recommendedName>
</protein>
<evidence type="ECO:0000313" key="4">
    <source>
        <dbReference type="EMBL" id="KAF9792241.1"/>
    </source>
</evidence>
<dbReference type="GO" id="GO:0097602">
    <property type="term" value="F:cullin family protein binding"/>
    <property type="evidence" value="ECO:0007669"/>
    <property type="project" value="TreeGrafter"/>
</dbReference>
<keyword evidence="5" id="KW-1185">Reference proteome</keyword>
<evidence type="ECO:0000256" key="2">
    <source>
        <dbReference type="SAM" id="MobiDB-lite"/>
    </source>
</evidence>
<dbReference type="GO" id="GO:0032182">
    <property type="term" value="F:ubiquitin-like protein binding"/>
    <property type="evidence" value="ECO:0007669"/>
    <property type="project" value="TreeGrafter"/>
</dbReference>
<feature type="domain" description="DCUN1" evidence="3">
    <location>
        <begin position="153"/>
        <end position="379"/>
    </location>
</feature>
<dbReference type="GO" id="GO:0045116">
    <property type="term" value="P:protein neddylation"/>
    <property type="evidence" value="ECO:0007669"/>
    <property type="project" value="TreeGrafter"/>
</dbReference>
<dbReference type="GO" id="GO:0000151">
    <property type="term" value="C:ubiquitin ligase complex"/>
    <property type="evidence" value="ECO:0007669"/>
    <property type="project" value="TreeGrafter"/>
</dbReference>
<dbReference type="Proteomes" id="UP000736335">
    <property type="component" value="Unassembled WGS sequence"/>
</dbReference>
<comment type="caution">
    <text evidence="4">The sequence shown here is derived from an EMBL/GenBank/DDBJ whole genome shotgun (WGS) entry which is preliminary data.</text>
</comment>
<comment type="function">
    <text evidence="1">Neddylation of cullins play an essential role in the regulation of SCF-type complexes activity.</text>
</comment>
<dbReference type="PROSITE" id="PS51229">
    <property type="entry name" value="DCUN1"/>
    <property type="match status" value="1"/>
</dbReference>
<dbReference type="InterPro" id="IPR014764">
    <property type="entry name" value="DCN-prot"/>
</dbReference>
<dbReference type="InterPro" id="IPR005176">
    <property type="entry name" value="PONY_dom"/>
</dbReference>
<evidence type="ECO:0000313" key="5">
    <source>
        <dbReference type="Proteomes" id="UP000736335"/>
    </source>
</evidence>
<dbReference type="Gene3D" id="1.10.238.10">
    <property type="entry name" value="EF-hand"/>
    <property type="match status" value="1"/>
</dbReference>
<feature type="compositionally biased region" description="Low complexity" evidence="2">
    <location>
        <begin position="53"/>
        <end position="75"/>
    </location>
</feature>
<proteinExistence type="predicted"/>
<accession>A0A9P6LC86</accession>
<feature type="compositionally biased region" description="Basic and acidic residues" evidence="2">
    <location>
        <begin position="128"/>
        <end position="143"/>
    </location>
</feature>
<gene>
    <name evidence="4" type="ORF">BJ322DRAFT_1027913</name>
</gene>
<evidence type="ECO:0000259" key="3">
    <source>
        <dbReference type="PROSITE" id="PS51229"/>
    </source>
</evidence>
<sequence>MLNCTSRAPLIPQSTSRLHPFLINHLFTCPRPSRVTMVSKRKRGEEEETDPASTSTRSTRSSTRQIKSTTATAAKRTTKKKPVEDPAGGDSTIDLPQPKKSRATKNTEGTKRTMGKSTKSSQNDVSDNVDKDLNGSSTRKQESELPVSKTEPYNPANIQSIFKAYADQDDADTISPENFERLCNDADVPMDGSMPLILLWLTDAQELGTIKRDKWTKAMQDSQISSLATLRVFLSDMEDLLLTTKPPIPHPPAASIKGNKKPPGPPPYDRTLYYSYAQDRSNTFGKLYSALFPIAKTGQSRNIDIEVAKAFWSVLLVPSYPIITDVVEYITEKGTYKAINKDVWSMMLEFCKTVNPNLDNYEADGAWPTLIDDFVAWKQERSGSNPTARTTDQG</sequence>